<dbReference type="SMART" id="SM00066">
    <property type="entry name" value="GAL4"/>
    <property type="match status" value="1"/>
</dbReference>
<dbReference type="SUPFAM" id="SSF57701">
    <property type="entry name" value="Zn2/Cys6 DNA-binding domain"/>
    <property type="match status" value="1"/>
</dbReference>
<dbReference type="Pfam" id="PF11951">
    <property type="entry name" value="Fungal_trans_2"/>
    <property type="match status" value="1"/>
</dbReference>
<dbReference type="PANTHER" id="PTHR47784:SF5">
    <property type="entry name" value="STEROL UPTAKE CONTROL PROTEIN 2"/>
    <property type="match status" value="1"/>
</dbReference>
<dbReference type="PANTHER" id="PTHR47784">
    <property type="entry name" value="STEROL UPTAKE CONTROL PROTEIN 2"/>
    <property type="match status" value="1"/>
</dbReference>
<organism evidence="4 5">
    <name type="scientific">Clonostachys byssicola</name>
    <dbReference type="NCBI Taxonomy" id="160290"/>
    <lineage>
        <taxon>Eukaryota</taxon>
        <taxon>Fungi</taxon>
        <taxon>Dikarya</taxon>
        <taxon>Ascomycota</taxon>
        <taxon>Pezizomycotina</taxon>
        <taxon>Sordariomycetes</taxon>
        <taxon>Hypocreomycetidae</taxon>
        <taxon>Hypocreales</taxon>
        <taxon>Bionectriaceae</taxon>
        <taxon>Clonostachys</taxon>
    </lineage>
</organism>
<gene>
    <name evidence="4" type="ORF">CBYS24578_00017608</name>
</gene>
<evidence type="ECO:0000259" key="3">
    <source>
        <dbReference type="PROSITE" id="PS50048"/>
    </source>
</evidence>
<dbReference type="InterPro" id="IPR053157">
    <property type="entry name" value="Sterol_Uptake_Regulator"/>
</dbReference>
<accession>A0A9N9Y6U9</accession>
<dbReference type="AlphaFoldDB" id="A0A9N9Y6U9"/>
<reference evidence="5" key="1">
    <citation type="submission" date="2019-06" db="EMBL/GenBank/DDBJ databases">
        <authorList>
            <person name="Broberg M."/>
        </authorList>
    </citation>
    <scope>NUCLEOTIDE SEQUENCE [LARGE SCALE GENOMIC DNA]</scope>
</reference>
<protein>
    <recommendedName>
        <fullName evidence="3">Zn(2)-C6 fungal-type domain-containing protein</fullName>
    </recommendedName>
</protein>
<evidence type="ECO:0000313" key="4">
    <source>
        <dbReference type="EMBL" id="CAG9990080.1"/>
    </source>
</evidence>
<dbReference type="InterPro" id="IPR001138">
    <property type="entry name" value="Zn2Cys6_DnaBD"/>
</dbReference>
<proteinExistence type="predicted"/>
<dbReference type="PROSITE" id="PS50048">
    <property type="entry name" value="ZN2_CY6_FUNGAL_2"/>
    <property type="match status" value="1"/>
</dbReference>
<feature type="domain" description="Zn(2)-C6 fungal-type" evidence="3">
    <location>
        <begin position="14"/>
        <end position="44"/>
    </location>
</feature>
<dbReference type="Pfam" id="PF00172">
    <property type="entry name" value="Zn_clus"/>
    <property type="match status" value="1"/>
</dbReference>
<dbReference type="Gene3D" id="4.10.240.10">
    <property type="entry name" value="Zn(2)-C6 fungal-type DNA-binding domain"/>
    <property type="match status" value="1"/>
</dbReference>
<keyword evidence="5" id="KW-1185">Reference proteome</keyword>
<reference evidence="4 5" key="2">
    <citation type="submission" date="2021-10" db="EMBL/GenBank/DDBJ databases">
        <authorList>
            <person name="Piombo E."/>
        </authorList>
    </citation>
    <scope>NUCLEOTIDE SEQUENCE [LARGE SCALE GENOMIC DNA]</scope>
</reference>
<evidence type="ECO:0000313" key="5">
    <source>
        <dbReference type="Proteomes" id="UP000754883"/>
    </source>
</evidence>
<dbReference type="InterPro" id="IPR036864">
    <property type="entry name" value="Zn2-C6_fun-type_DNA-bd_sf"/>
</dbReference>
<dbReference type="GO" id="GO:0001228">
    <property type="term" value="F:DNA-binding transcription activator activity, RNA polymerase II-specific"/>
    <property type="evidence" value="ECO:0007669"/>
    <property type="project" value="TreeGrafter"/>
</dbReference>
<keyword evidence="1" id="KW-0539">Nucleus</keyword>
<name>A0A9N9Y6U9_9HYPO</name>
<dbReference type="CDD" id="cd00067">
    <property type="entry name" value="GAL4"/>
    <property type="match status" value="1"/>
</dbReference>
<dbReference type="GO" id="GO:0008270">
    <property type="term" value="F:zinc ion binding"/>
    <property type="evidence" value="ECO:0007669"/>
    <property type="project" value="InterPro"/>
</dbReference>
<feature type="region of interest" description="Disordered" evidence="2">
    <location>
        <begin position="53"/>
        <end position="90"/>
    </location>
</feature>
<comment type="caution">
    <text evidence="4">The sequence shown here is derived from an EMBL/GenBank/DDBJ whole genome shotgun (WGS) entry which is preliminary data.</text>
</comment>
<dbReference type="Proteomes" id="UP000754883">
    <property type="component" value="Unassembled WGS sequence"/>
</dbReference>
<dbReference type="EMBL" id="CABFNO020001468">
    <property type="protein sequence ID" value="CAG9990080.1"/>
    <property type="molecule type" value="Genomic_DNA"/>
</dbReference>
<feature type="compositionally biased region" description="Low complexity" evidence="2">
    <location>
        <begin position="81"/>
        <end position="90"/>
    </location>
</feature>
<dbReference type="InterPro" id="IPR021858">
    <property type="entry name" value="Fun_TF"/>
</dbReference>
<evidence type="ECO:0000256" key="1">
    <source>
        <dbReference type="ARBA" id="ARBA00023242"/>
    </source>
</evidence>
<dbReference type="OrthoDB" id="5295362at2759"/>
<dbReference type="PROSITE" id="PS00463">
    <property type="entry name" value="ZN2_CY6_FUNGAL_1"/>
    <property type="match status" value="1"/>
</dbReference>
<sequence>MPTLRRPHRKSRGGCKECKRRKIKCDETRPSCFNCTRYSVQCNYAADKSKQDGIWSPPAQSSNSPPLDLSSEGFQQTRDQSSPGFSPFDSPSITQLGQSWGRDLELMHHYCTVTSNTMACQESARHVWRVVFPQMGYVHEFVMHGILSLAALHKAYLIPDKRNVYLTLSSFHHSIGQQTFTSLLPDVNCSNWQPVFCFATIIIAYVMTLSTQPSCHSQPETTPISRVLELFSVTKGIRSILLPFIPQLNDTRLAPLVTSVWLLSIDGALDPKPSLEQSVLPGDTFNALSCLRHVLCEHTPAYKKADYEKAVATLEISAVQTVCADVNVEVGAVLLWPFFLPDSIIADTRERKPLALVILSYYAVYIHTLDKSYWFLRDWGRRLLNDIEKHIGDAELFRELLEWPRRHIDGKA</sequence>
<evidence type="ECO:0000256" key="2">
    <source>
        <dbReference type="SAM" id="MobiDB-lite"/>
    </source>
</evidence>